<dbReference type="Pfam" id="PF07120">
    <property type="entry name" value="DUF1376"/>
    <property type="match status" value="1"/>
</dbReference>
<dbReference type="KEGG" id="ovb:NB640_10950"/>
<dbReference type="EMBL" id="CP098242">
    <property type="protein sequence ID" value="WAW09732.1"/>
    <property type="molecule type" value="Genomic_DNA"/>
</dbReference>
<evidence type="ECO:0000313" key="2">
    <source>
        <dbReference type="Proteomes" id="UP001156215"/>
    </source>
</evidence>
<evidence type="ECO:0000313" key="1">
    <source>
        <dbReference type="EMBL" id="WAW09732.1"/>
    </source>
</evidence>
<gene>
    <name evidence="1" type="ORF">NB640_10950</name>
</gene>
<organism evidence="1 2">
    <name type="scientific">Oxalobacter vibrioformis</name>
    <dbReference type="NCBI Taxonomy" id="933080"/>
    <lineage>
        <taxon>Bacteria</taxon>
        <taxon>Pseudomonadati</taxon>
        <taxon>Pseudomonadota</taxon>
        <taxon>Betaproteobacteria</taxon>
        <taxon>Burkholderiales</taxon>
        <taxon>Oxalobacteraceae</taxon>
        <taxon>Oxalobacter</taxon>
    </lineage>
</organism>
<protein>
    <submittedName>
        <fullName evidence="1">YdaU family protein</fullName>
    </submittedName>
</protein>
<dbReference type="Proteomes" id="UP001156215">
    <property type="component" value="Chromosome"/>
</dbReference>
<keyword evidence="2" id="KW-1185">Reference proteome</keyword>
<dbReference type="AlphaFoldDB" id="A0A9E9P2B7"/>
<reference evidence="1" key="1">
    <citation type="journal article" date="2022" name="Front. Microbiol.">
        <title>New perspectives on an old grouping: The genomic and phenotypic variability of Oxalobacter formigenes and the implications for calcium oxalate stone prevention.</title>
        <authorList>
            <person name="Chmiel J.A."/>
            <person name="Carr C."/>
            <person name="Stuivenberg G.A."/>
            <person name="Venema R."/>
            <person name="Chanyi R.M."/>
            <person name="Al K.F."/>
            <person name="Giguere D."/>
            <person name="Say H."/>
            <person name="Akouris P.P."/>
            <person name="Dominguez Romero S.A."/>
            <person name="Kwong A."/>
            <person name="Tai V."/>
            <person name="Koval S.F."/>
            <person name="Razvi H."/>
            <person name="Bjazevic J."/>
            <person name="Burton J.P."/>
        </authorList>
    </citation>
    <scope>NUCLEOTIDE SEQUENCE</scope>
    <source>
        <strain evidence="1">WoOx3</strain>
    </source>
</reference>
<sequence length="371" mass="40602">MNFYKHFIGDYQRDTGHLSLMEHGAYRLMLDTFYATQKPLPKDRRTLYRLLRAESAAERKAIDLVISQFWLAGKKGLVNLRAETEIGKAQKQAEVNRQIAHAREEKRRMAKRIADAGESEDRLFSGVLGCKHGSLGHPENQVYGVSRADGSSMPNEKQAINGANIAKNANKDAFMAMTEENRAFRTAVDIQGDVPGDMADVVVEAAVETIDGVAEKDREGDKKSRHADMSAAFSAQDLALAMRAAGVEARPGDPRIMALAHQGISPETVAAACEEAKRARPDERIGPAYVVRIVERWAKDAASITAHGAVAHGKASQGGAHMERKRVMEGLTGWRADGGREAFLTIEGRARVLESSPACDRKDVDDDGFYG</sequence>
<proteinExistence type="predicted"/>
<dbReference type="RefSeq" id="WP_269308738.1">
    <property type="nucleotide sequence ID" value="NZ_CP098242.1"/>
</dbReference>
<name>A0A9E9P2B7_9BURK</name>
<dbReference type="InterPro" id="IPR010781">
    <property type="entry name" value="DUF1376"/>
</dbReference>
<accession>A0A9E9P2B7</accession>